<feature type="transmembrane region" description="Helical" evidence="6">
    <location>
        <begin position="226"/>
        <end position="245"/>
    </location>
</feature>
<evidence type="ECO:0000256" key="6">
    <source>
        <dbReference type="SAM" id="Phobius"/>
    </source>
</evidence>
<dbReference type="Pfam" id="PF13520">
    <property type="entry name" value="AA_permease_2"/>
    <property type="match status" value="1"/>
</dbReference>
<evidence type="ECO:0000256" key="5">
    <source>
        <dbReference type="ARBA" id="ARBA00023136"/>
    </source>
</evidence>
<dbReference type="GO" id="GO:0016020">
    <property type="term" value="C:membrane"/>
    <property type="evidence" value="ECO:0007669"/>
    <property type="project" value="UniProtKB-SubCell"/>
</dbReference>
<protein>
    <recommendedName>
        <fullName evidence="9">Amino acid permease/ SLC12A domain-containing protein</fullName>
    </recommendedName>
</protein>
<evidence type="ECO:0000313" key="8">
    <source>
        <dbReference type="Proteomes" id="UP000054251"/>
    </source>
</evidence>
<dbReference type="EMBL" id="LMYN01000033">
    <property type="protein sequence ID" value="KSA02167.1"/>
    <property type="molecule type" value="Genomic_DNA"/>
</dbReference>
<keyword evidence="2" id="KW-0813">Transport</keyword>
<accession>A0A0V1Q107</accession>
<dbReference type="Gene3D" id="1.20.1740.10">
    <property type="entry name" value="Amino acid/polyamine transporter I"/>
    <property type="match status" value="1"/>
</dbReference>
<comment type="caution">
    <text evidence="7">The sequence shown here is derived from an EMBL/GenBank/DDBJ whole genome shotgun (WGS) entry which is preliminary data.</text>
</comment>
<evidence type="ECO:0008006" key="9">
    <source>
        <dbReference type="Google" id="ProtNLM"/>
    </source>
</evidence>
<evidence type="ECO:0000256" key="4">
    <source>
        <dbReference type="ARBA" id="ARBA00022989"/>
    </source>
</evidence>
<feature type="transmembrane region" description="Helical" evidence="6">
    <location>
        <begin position="149"/>
        <end position="175"/>
    </location>
</feature>
<keyword evidence="5 6" id="KW-0472">Membrane</keyword>
<evidence type="ECO:0000313" key="7">
    <source>
        <dbReference type="EMBL" id="KSA02167.1"/>
    </source>
</evidence>
<reference evidence="7 8" key="1">
    <citation type="submission" date="2015-11" db="EMBL/GenBank/DDBJ databases">
        <title>The genome of Debaryomyces fabryi.</title>
        <authorList>
            <person name="Tafer H."/>
            <person name="Lopandic K."/>
        </authorList>
    </citation>
    <scope>NUCLEOTIDE SEQUENCE [LARGE SCALE GENOMIC DNA]</scope>
    <source>
        <strain evidence="7 8">CBS 789</strain>
    </source>
</reference>
<dbReference type="GeneID" id="26839084"/>
<dbReference type="PANTHER" id="PTHR45649:SF3">
    <property type="entry name" value="POLYAMINE TRANSPORTER TPO5"/>
    <property type="match status" value="1"/>
</dbReference>
<feature type="transmembrane region" description="Helical" evidence="6">
    <location>
        <begin position="195"/>
        <end position="214"/>
    </location>
</feature>
<dbReference type="Proteomes" id="UP000054251">
    <property type="component" value="Unassembled WGS sequence"/>
</dbReference>
<gene>
    <name evidence="7" type="ORF">AC631_02075</name>
</gene>
<dbReference type="AlphaFoldDB" id="A0A0V1Q107"/>
<feature type="transmembrane region" description="Helical" evidence="6">
    <location>
        <begin position="71"/>
        <end position="95"/>
    </location>
</feature>
<comment type="subcellular location">
    <subcellularLocation>
        <location evidence="1">Membrane</location>
        <topology evidence="1">Multi-pass membrane protein</topology>
    </subcellularLocation>
</comment>
<name>A0A0V1Q107_9ASCO</name>
<proteinExistence type="predicted"/>
<dbReference type="InterPro" id="IPR002293">
    <property type="entry name" value="AA/rel_permease1"/>
</dbReference>
<sequence>MENSQSLGSASRNAPNGGPKPLRNSLLSFTNHFNLGKLTPGKLLNSFMQDMEDQEVEIEHFKYKQELERKLTVTSVIGLGFGIVGVVFGLSSTIWISLIDGANVTILYGWVITAFFSTCVVLSLSEIVSKYPTSGGVYHFSALLSNEKYSSVCSWFTGWFLIIGNWTYAVSIIFAGSQFILSIFGLKDAYYKEDAFLVLAVYFTLLTFCGFVNFKFAKYLEKINKVCIIWSISTVLTIDFLLIFLQKNQFNRRNINEI</sequence>
<evidence type="ECO:0000256" key="3">
    <source>
        <dbReference type="ARBA" id="ARBA00022692"/>
    </source>
</evidence>
<evidence type="ECO:0000256" key="1">
    <source>
        <dbReference type="ARBA" id="ARBA00004141"/>
    </source>
</evidence>
<dbReference type="OrthoDB" id="3257095at2759"/>
<keyword evidence="4 6" id="KW-1133">Transmembrane helix</keyword>
<dbReference type="PANTHER" id="PTHR45649">
    <property type="entry name" value="AMINO-ACID PERMEASE BAT1"/>
    <property type="match status" value="1"/>
</dbReference>
<keyword evidence="8" id="KW-1185">Reference proteome</keyword>
<dbReference type="RefSeq" id="XP_015468269.1">
    <property type="nucleotide sequence ID" value="XM_015610905.1"/>
</dbReference>
<organism evidence="7 8">
    <name type="scientific">Debaryomyces fabryi</name>
    <dbReference type="NCBI Taxonomy" id="58627"/>
    <lineage>
        <taxon>Eukaryota</taxon>
        <taxon>Fungi</taxon>
        <taxon>Dikarya</taxon>
        <taxon>Ascomycota</taxon>
        <taxon>Saccharomycotina</taxon>
        <taxon>Pichiomycetes</taxon>
        <taxon>Debaryomycetaceae</taxon>
        <taxon>Debaryomyces</taxon>
    </lineage>
</organism>
<keyword evidence="3 6" id="KW-0812">Transmembrane</keyword>
<dbReference type="GO" id="GO:0022857">
    <property type="term" value="F:transmembrane transporter activity"/>
    <property type="evidence" value="ECO:0007669"/>
    <property type="project" value="InterPro"/>
</dbReference>
<evidence type="ECO:0000256" key="2">
    <source>
        <dbReference type="ARBA" id="ARBA00022448"/>
    </source>
</evidence>
<feature type="transmembrane region" description="Helical" evidence="6">
    <location>
        <begin position="107"/>
        <end position="128"/>
    </location>
</feature>